<dbReference type="Gene3D" id="3.40.50.80">
    <property type="entry name" value="Nucleotide-binding domain of ferredoxin-NADP reductase (FNR) module"/>
    <property type="match status" value="1"/>
</dbReference>
<dbReference type="RefSeq" id="WP_132310794.1">
    <property type="nucleotide sequence ID" value="NZ_SMAR01000011.1"/>
</dbReference>
<dbReference type="EMBL" id="SMAR01000011">
    <property type="protein sequence ID" value="TCT39864.1"/>
    <property type="molecule type" value="Genomic_DNA"/>
</dbReference>
<dbReference type="InterPro" id="IPR039374">
    <property type="entry name" value="SIP_fam"/>
</dbReference>
<dbReference type="Proteomes" id="UP000295097">
    <property type="component" value="Unassembled WGS sequence"/>
</dbReference>
<name>A0A4R3NUA2_9HYPH</name>
<dbReference type="InterPro" id="IPR017938">
    <property type="entry name" value="Riboflavin_synthase-like_b-brl"/>
</dbReference>
<comment type="caution">
    <text evidence="3">The sequence shown here is derived from an EMBL/GenBank/DDBJ whole genome shotgun (WGS) entry which is preliminary data.</text>
</comment>
<protein>
    <submittedName>
        <fullName evidence="3">NADPH-dependent ferric siderophore reductase</fullName>
    </submittedName>
</protein>
<dbReference type="Pfam" id="PF09981">
    <property type="entry name" value="DUF2218"/>
    <property type="match status" value="1"/>
</dbReference>
<dbReference type="Pfam" id="PF04954">
    <property type="entry name" value="SIP"/>
    <property type="match status" value="1"/>
</dbReference>
<dbReference type="AlphaFoldDB" id="A0A4R3NUA2"/>
<evidence type="ECO:0000313" key="3">
    <source>
        <dbReference type="EMBL" id="TCT39864.1"/>
    </source>
</evidence>
<dbReference type="InterPro" id="IPR014543">
    <property type="entry name" value="UCP028291"/>
</dbReference>
<dbReference type="Gene3D" id="2.40.30.10">
    <property type="entry name" value="Translation factors"/>
    <property type="match status" value="1"/>
</dbReference>
<dbReference type="Gene3D" id="3.30.310.50">
    <property type="entry name" value="Alpha-D-phosphohexomutase, C-terminal domain"/>
    <property type="match status" value="1"/>
</dbReference>
<accession>A0A4R3NUA2</accession>
<evidence type="ECO:0000256" key="1">
    <source>
        <dbReference type="ARBA" id="ARBA00035644"/>
    </source>
</evidence>
<dbReference type="OrthoDB" id="9814826at2"/>
<reference evidence="3 4" key="1">
    <citation type="submission" date="2019-03" db="EMBL/GenBank/DDBJ databases">
        <title>Freshwater and sediment microbial communities from various areas in North America, analyzing microbe dynamics in response to fracking.</title>
        <authorList>
            <person name="Lamendella R."/>
        </authorList>
    </citation>
    <scope>NUCLEOTIDE SEQUENCE [LARGE SCALE GENOMIC DNA]</scope>
    <source>
        <strain evidence="3 4">175.2</strain>
    </source>
</reference>
<comment type="similarity">
    <text evidence="1">Belongs to the SIP oxidoreductase family.</text>
</comment>
<dbReference type="PANTHER" id="PTHR30157">
    <property type="entry name" value="FERRIC REDUCTASE, NADPH-DEPENDENT"/>
    <property type="match status" value="1"/>
</dbReference>
<dbReference type="PROSITE" id="PS51384">
    <property type="entry name" value="FAD_FR"/>
    <property type="match status" value="1"/>
</dbReference>
<dbReference type="Pfam" id="PF08021">
    <property type="entry name" value="FAD_binding_9"/>
    <property type="match status" value="1"/>
</dbReference>
<dbReference type="GO" id="GO:0016491">
    <property type="term" value="F:oxidoreductase activity"/>
    <property type="evidence" value="ECO:0007669"/>
    <property type="project" value="InterPro"/>
</dbReference>
<dbReference type="InterPro" id="IPR013113">
    <property type="entry name" value="SIP_FAD-bd"/>
</dbReference>
<evidence type="ECO:0000259" key="2">
    <source>
        <dbReference type="PROSITE" id="PS51384"/>
    </source>
</evidence>
<dbReference type="PANTHER" id="PTHR30157:SF0">
    <property type="entry name" value="NADPH-DEPENDENT FERRIC-CHELATE REDUCTASE"/>
    <property type="match status" value="1"/>
</dbReference>
<organism evidence="3 4">
    <name type="scientific">Martelella mediterranea</name>
    <dbReference type="NCBI Taxonomy" id="293089"/>
    <lineage>
        <taxon>Bacteria</taxon>
        <taxon>Pseudomonadati</taxon>
        <taxon>Pseudomonadota</taxon>
        <taxon>Alphaproteobacteria</taxon>
        <taxon>Hyphomicrobiales</taxon>
        <taxon>Aurantimonadaceae</taxon>
        <taxon>Martelella</taxon>
    </lineage>
</organism>
<dbReference type="SUPFAM" id="SSF63380">
    <property type="entry name" value="Riboflavin synthase domain-like"/>
    <property type="match status" value="1"/>
</dbReference>
<dbReference type="InterPro" id="IPR017927">
    <property type="entry name" value="FAD-bd_FR_type"/>
</dbReference>
<evidence type="ECO:0000313" key="4">
    <source>
        <dbReference type="Proteomes" id="UP000295097"/>
    </source>
</evidence>
<keyword evidence="4" id="KW-1185">Reference proteome</keyword>
<dbReference type="CDD" id="cd06193">
    <property type="entry name" value="siderophore_interacting"/>
    <property type="match status" value="1"/>
</dbReference>
<dbReference type="InterPro" id="IPR007037">
    <property type="entry name" value="SIP_rossman_dom"/>
</dbReference>
<gene>
    <name evidence="3" type="ORF">EDC90_101147</name>
</gene>
<sequence length="354" mass="39266">MTEQQGCVLCGTAIPKDPEAMLEMVAEHFSDHAEVTRQKGSVRLNSDIGQAVLQLENEQLHIWLETPSVEKLQLSRTMLAEHLFYFAGDDALELTWSDPPPRAMPANLHEVAVVSTGLVTPHMLRVKFSCADVSPFVSGHMHVRLLVPPKGRLPVWPVVGDDGRIRWPEGEDALLVRIYTIRHVDEERGEIWIDFLQHPAPGIPTPGADFARDVQPGDRAALIGPGGGGIPDAKRIFLAGDEAALPAIARIAAEAPAGMRLDAIIEVEDEAEEQPISGEADIHVRWLHRSGGPAEAKGQLVSEVLNMIDKLDTETYIWVACEKSDVRDVRRALKAHEHDRKKMYVAWYWERQPG</sequence>
<proteinExistence type="inferred from homology"/>
<dbReference type="InterPro" id="IPR039261">
    <property type="entry name" value="FNR_nucleotide-bd"/>
</dbReference>
<feature type="domain" description="FAD-binding FR-type" evidence="2">
    <location>
        <begin position="106"/>
        <end position="232"/>
    </location>
</feature>